<keyword evidence="1" id="KW-0472">Membrane</keyword>
<organism evidence="2 3">
    <name type="scientific">Fulvivirga kasyanovii</name>
    <dbReference type="NCBI Taxonomy" id="396812"/>
    <lineage>
        <taxon>Bacteria</taxon>
        <taxon>Pseudomonadati</taxon>
        <taxon>Bacteroidota</taxon>
        <taxon>Cytophagia</taxon>
        <taxon>Cytophagales</taxon>
        <taxon>Fulvivirgaceae</taxon>
        <taxon>Fulvivirga</taxon>
    </lineage>
</organism>
<evidence type="ECO:0000256" key="1">
    <source>
        <dbReference type="SAM" id="Phobius"/>
    </source>
</evidence>
<keyword evidence="1" id="KW-0812">Transmembrane</keyword>
<comment type="caution">
    <text evidence="2">The sequence shown here is derived from an EMBL/GenBank/DDBJ whole genome shotgun (WGS) entry which is preliminary data.</text>
</comment>
<feature type="transmembrane region" description="Helical" evidence="1">
    <location>
        <begin position="46"/>
        <end position="63"/>
    </location>
</feature>
<reference evidence="2 3" key="1">
    <citation type="submission" date="2019-02" db="EMBL/GenBank/DDBJ databases">
        <authorList>
            <person name="Goldberg S.R."/>
            <person name="Haltli B.A."/>
            <person name="Correa H."/>
            <person name="Russell K.G."/>
        </authorList>
    </citation>
    <scope>NUCLEOTIDE SEQUENCE [LARGE SCALE GENOMIC DNA]</scope>
    <source>
        <strain evidence="2 3">JCM 16186</strain>
    </source>
</reference>
<name>A0ABW9RM51_9BACT</name>
<protein>
    <submittedName>
        <fullName evidence="2">Uncharacterized protein</fullName>
    </submittedName>
</protein>
<keyword evidence="3" id="KW-1185">Reference proteome</keyword>
<feature type="transmembrane region" description="Helical" evidence="1">
    <location>
        <begin position="95"/>
        <end position="114"/>
    </location>
</feature>
<sequence>MENPQYKDSTGGTTEDQNAKAIAREILMRSRTETAEKHVKASRNTLFVLAGLFFLYAVLYGMGVMADDIVSLIFYSAIGVIYILLALWTKSSPQTAVILGLLLYLLNIGLSALIDINTLYQGWLIKGIIIIYLVRGIFEARKIAKKRPVETDTLDGSMM</sequence>
<gene>
    <name evidence="2" type="ORF">E1163_05715</name>
</gene>
<proteinExistence type="predicted"/>
<dbReference type="RefSeq" id="WP_155170409.1">
    <property type="nucleotide sequence ID" value="NZ_BAAAFL010000003.1"/>
</dbReference>
<evidence type="ECO:0000313" key="2">
    <source>
        <dbReference type="EMBL" id="MTI24438.1"/>
    </source>
</evidence>
<dbReference type="Proteomes" id="UP000798808">
    <property type="component" value="Unassembled WGS sequence"/>
</dbReference>
<keyword evidence="1" id="KW-1133">Transmembrane helix</keyword>
<feature type="transmembrane region" description="Helical" evidence="1">
    <location>
        <begin position="69"/>
        <end position="88"/>
    </location>
</feature>
<feature type="transmembrane region" description="Helical" evidence="1">
    <location>
        <begin position="120"/>
        <end position="138"/>
    </location>
</feature>
<dbReference type="EMBL" id="SMLW01000413">
    <property type="protein sequence ID" value="MTI24438.1"/>
    <property type="molecule type" value="Genomic_DNA"/>
</dbReference>
<accession>A0ABW9RM51</accession>
<evidence type="ECO:0000313" key="3">
    <source>
        <dbReference type="Proteomes" id="UP000798808"/>
    </source>
</evidence>